<organism evidence="2 3">
    <name type="scientific">Mucilaginibacter psychrotolerans</name>
    <dbReference type="NCBI Taxonomy" id="1524096"/>
    <lineage>
        <taxon>Bacteria</taxon>
        <taxon>Pseudomonadati</taxon>
        <taxon>Bacteroidota</taxon>
        <taxon>Sphingobacteriia</taxon>
        <taxon>Sphingobacteriales</taxon>
        <taxon>Sphingobacteriaceae</taxon>
        <taxon>Mucilaginibacter</taxon>
    </lineage>
</organism>
<gene>
    <name evidence="2" type="ORF">E2R66_02275</name>
</gene>
<feature type="domain" description="DUF6438" evidence="1">
    <location>
        <begin position="17"/>
        <end position="101"/>
    </location>
</feature>
<name>A0A4Y8SN59_9SPHI</name>
<dbReference type="AlphaFoldDB" id="A0A4Y8SN59"/>
<evidence type="ECO:0000313" key="2">
    <source>
        <dbReference type="EMBL" id="TFF40101.1"/>
    </source>
</evidence>
<proteinExistence type="predicted"/>
<comment type="caution">
    <text evidence="2">The sequence shown here is derived from an EMBL/GenBank/DDBJ whole genome shotgun (WGS) entry which is preliminary data.</text>
</comment>
<sequence length="145" mass="16573">MEVAHSGYWSTGGAATAIDSTLHLTYYGRPGIRNLNYYEGTIDTATWNTLNRKLASVRFKSVDAIVDRHIADIPTYELIVYWKNGKRRLVRDFHAGDSVLNTIRWLDSIYRHTALKPAKKPAKLETTFQNPPAIPKEQAKFPWPK</sequence>
<dbReference type="Proteomes" id="UP000297540">
    <property type="component" value="Unassembled WGS sequence"/>
</dbReference>
<evidence type="ECO:0000259" key="1">
    <source>
        <dbReference type="Pfam" id="PF20033"/>
    </source>
</evidence>
<dbReference type="Pfam" id="PF20033">
    <property type="entry name" value="DUF6438"/>
    <property type="match status" value="1"/>
</dbReference>
<reference evidence="2 3" key="1">
    <citation type="journal article" date="2017" name="Int. J. Syst. Evol. Microbiol.">
        <title>Mucilaginibacterpsychrotolerans sp. nov., isolated from peatlands.</title>
        <authorList>
            <person name="Deng Y."/>
            <person name="Shen L."/>
            <person name="Xu B."/>
            <person name="Liu Y."/>
            <person name="Gu Z."/>
            <person name="Liu H."/>
            <person name="Zhou Y."/>
        </authorList>
    </citation>
    <scope>NUCLEOTIDE SEQUENCE [LARGE SCALE GENOMIC DNA]</scope>
    <source>
        <strain evidence="2 3">NH7-4</strain>
    </source>
</reference>
<dbReference type="EMBL" id="SOZE01000002">
    <property type="protein sequence ID" value="TFF40101.1"/>
    <property type="molecule type" value="Genomic_DNA"/>
</dbReference>
<dbReference type="InterPro" id="IPR045497">
    <property type="entry name" value="DUF6438"/>
</dbReference>
<evidence type="ECO:0000313" key="3">
    <source>
        <dbReference type="Proteomes" id="UP000297540"/>
    </source>
</evidence>
<protein>
    <recommendedName>
        <fullName evidence="1">DUF6438 domain-containing protein</fullName>
    </recommendedName>
</protein>
<keyword evidence="3" id="KW-1185">Reference proteome</keyword>
<accession>A0A4Y8SN59</accession>